<organism evidence="2 3">
    <name type="scientific">Fulvivirga sediminis</name>
    <dbReference type="NCBI Taxonomy" id="2803949"/>
    <lineage>
        <taxon>Bacteria</taxon>
        <taxon>Pseudomonadati</taxon>
        <taxon>Bacteroidota</taxon>
        <taxon>Cytophagia</taxon>
        <taxon>Cytophagales</taxon>
        <taxon>Fulvivirgaceae</taxon>
        <taxon>Fulvivirga</taxon>
    </lineage>
</organism>
<gene>
    <name evidence="2" type="ORF">JL102_23250</name>
</gene>
<dbReference type="EMBL" id="JAESIY010000028">
    <property type="protein sequence ID" value="MBL3659082.1"/>
    <property type="molecule type" value="Genomic_DNA"/>
</dbReference>
<proteinExistence type="predicted"/>
<evidence type="ECO:0000313" key="2">
    <source>
        <dbReference type="EMBL" id="MBL3659082.1"/>
    </source>
</evidence>
<accession>A0A937K3K5</accession>
<dbReference type="SUPFAM" id="SSF69279">
    <property type="entry name" value="Phage tail proteins"/>
    <property type="match status" value="1"/>
</dbReference>
<dbReference type="Pfam" id="PF04717">
    <property type="entry name" value="Phage_base_V"/>
    <property type="match status" value="1"/>
</dbReference>
<evidence type="ECO:0000259" key="1">
    <source>
        <dbReference type="Pfam" id="PF04717"/>
    </source>
</evidence>
<dbReference type="RefSeq" id="WP_202246876.1">
    <property type="nucleotide sequence ID" value="NZ_JAESIY010000028.1"/>
</dbReference>
<dbReference type="SUPFAM" id="SSF69255">
    <property type="entry name" value="gp5 N-terminal domain-like"/>
    <property type="match status" value="1"/>
</dbReference>
<comment type="caution">
    <text evidence="2">The sequence shown here is derived from an EMBL/GenBank/DDBJ whole genome shotgun (WGS) entry which is preliminary data.</text>
</comment>
<dbReference type="Gene3D" id="3.10.450.190">
    <property type="match status" value="1"/>
</dbReference>
<dbReference type="InterPro" id="IPR006531">
    <property type="entry name" value="Gp5/Vgr_OB"/>
</dbReference>
<name>A0A937K3K5_9BACT</name>
<dbReference type="Gene3D" id="2.30.110.50">
    <property type="match status" value="1"/>
</dbReference>
<keyword evidence="3" id="KW-1185">Reference proteome</keyword>
<sequence length="610" mass="67210">MALQTNIEIYIGGNLIPTYKRLALQQDLDAHHMLTLVCRMDVLEKLGDELASESKNFLGEIITISVSSDEIYSDYGVLEFKGIVVKVNNTKAYDSGEEDTVEITAQSASIIADDGPHYASHSEVSLSDILTKTFEGYDASRLETAFNPQNTEALHYSVQQNESAFEYASRLAAQHSEWFYYDGKALVFGTPKASDEVPLTYGHDLKKFSLELNPSPNNFKYFTNDYLTDELHEKTSREINTGVNGYNGFTSQKSGEIYAKETSIYLNSYTDSTLKQRFDLQVEKQKKSRELKQVIVKGSSDNPGVYLGQVVAVKNTAAAQGSFRVTKVMHTATENGNYINYFEGVSAEIDIYPESNAMAYPRSESQVATVMDNADPDGLSRVKVQFAWQKPTGEMTPWLRMVTPHSGGEKGFHFIPEVGEEVIVGFEGGNAERPYVMGALYSGTKKPESWKTDANNIKAIRTRSGHTIELNDTQGEETISIYDNEGSIIKFDTQQKSLYIQSAENLELAAKNLKISAEENIDIFAKGNINTASEGDTSILSEGDSTMQAKGDANISSDAAINISASQDNLVTGQNVTVEGKAKTVVKGQQTQVQGQMTTVQGKTGKTDYM</sequence>
<dbReference type="InterPro" id="IPR037026">
    <property type="entry name" value="Vgr_OB-fold_dom_sf"/>
</dbReference>
<protein>
    <recommendedName>
        <fullName evidence="1">Gp5/Type VI secretion system Vgr protein OB-fold domain-containing protein</fullName>
    </recommendedName>
</protein>
<dbReference type="Pfam" id="PF05954">
    <property type="entry name" value="Phage_GPD"/>
    <property type="match status" value="1"/>
</dbReference>
<dbReference type="Gene3D" id="3.55.50.10">
    <property type="entry name" value="Baseplate protein-like domains"/>
    <property type="match status" value="1"/>
</dbReference>
<reference evidence="2" key="1">
    <citation type="submission" date="2021-01" db="EMBL/GenBank/DDBJ databases">
        <title>Fulvivirga kasyanovii gen. nov., sp nov., a novel member of the phylum Bacteroidetes isolated from seawater in a mussel farm.</title>
        <authorList>
            <person name="Zhao L.-H."/>
            <person name="Wang Z.-J."/>
        </authorList>
    </citation>
    <scope>NUCLEOTIDE SEQUENCE</scope>
    <source>
        <strain evidence="2">2943</strain>
    </source>
</reference>
<dbReference type="AlphaFoldDB" id="A0A937K3K5"/>
<dbReference type="Proteomes" id="UP000659388">
    <property type="component" value="Unassembled WGS sequence"/>
</dbReference>
<dbReference type="SUPFAM" id="SSF69349">
    <property type="entry name" value="Phage fibre proteins"/>
    <property type="match status" value="1"/>
</dbReference>
<dbReference type="Gene3D" id="2.40.50.230">
    <property type="entry name" value="Gp5 N-terminal domain"/>
    <property type="match status" value="1"/>
</dbReference>
<feature type="domain" description="Gp5/Type VI secretion system Vgr protein OB-fold" evidence="1">
    <location>
        <begin position="367"/>
        <end position="441"/>
    </location>
</feature>
<evidence type="ECO:0000313" key="3">
    <source>
        <dbReference type="Proteomes" id="UP000659388"/>
    </source>
</evidence>